<evidence type="ECO:0000313" key="2">
    <source>
        <dbReference type="EMBL" id="QBZ62883.1"/>
    </source>
</evidence>
<proteinExistence type="predicted"/>
<organism evidence="2 3">
    <name type="scientific">Pyricularia oryzae</name>
    <name type="common">Rice blast fungus</name>
    <name type="synonym">Magnaporthe oryzae</name>
    <dbReference type="NCBI Taxonomy" id="318829"/>
    <lineage>
        <taxon>Eukaryota</taxon>
        <taxon>Fungi</taxon>
        <taxon>Dikarya</taxon>
        <taxon>Ascomycota</taxon>
        <taxon>Pezizomycotina</taxon>
        <taxon>Sordariomycetes</taxon>
        <taxon>Sordariomycetidae</taxon>
        <taxon>Magnaporthales</taxon>
        <taxon>Pyriculariaceae</taxon>
        <taxon>Pyricularia</taxon>
    </lineage>
</organism>
<evidence type="ECO:0000256" key="1">
    <source>
        <dbReference type="SAM" id="MobiDB-lite"/>
    </source>
</evidence>
<protein>
    <submittedName>
        <fullName evidence="2">Uncharacterized protein</fullName>
    </submittedName>
</protein>
<dbReference type="AlphaFoldDB" id="A0A4P7NL77"/>
<dbReference type="EMBL" id="CP034208">
    <property type="protein sequence ID" value="QBZ62883.1"/>
    <property type="molecule type" value="Genomic_DNA"/>
</dbReference>
<evidence type="ECO:0000313" key="3">
    <source>
        <dbReference type="Proteomes" id="UP000294847"/>
    </source>
</evidence>
<accession>A0A4P7NL77</accession>
<feature type="region of interest" description="Disordered" evidence="1">
    <location>
        <begin position="50"/>
        <end position="72"/>
    </location>
</feature>
<sequence>MFPASAYSSVSILVKASTDDDVPTVLGPSGDHVLEAIAVDETTSRRKPLGREDYFLGDHGAPRGGNLPSAIRRPRYGCGGRVGVDLKTHGQTDLDFRTPVAKRYALILPAGYRKTPHRRPSRSPQKYRSWASPAATMTYIEHSDLKTKRVLPPATQLNGHERV</sequence>
<name>A0A4P7NL77_PYROR</name>
<gene>
    <name evidence="2" type="ORF">PoMZ_11770</name>
</gene>
<reference evidence="2 3" key="1">
    <citation type="journal article" date="2019" name="Mol. Biol. Evol.">
        <title>Blast fungal genomes show frequent chromosomal changes, gene gains and losses, and effector gene turnover.</title>
        <authorList>
            <person name="Gomez Luciano L.B."/>
            <person name="Jason Tsai I."/>
            <person name="Chuma I."/>
            <person name="Tosa Y."/>
            <person name="Chen Y.H."/>
            <person name="Li J.Y."/>
            <person name="Li M.Y."/>
            <person name="Jade Lu M.Y."/>
            <person name="Nakayashiki H."/>
            <person name="Li W.H."/>
        </authorList>
    </citation>
    <scope>NUCLEOTIDE SEQUENCE [LARGE SCALE GENOMIC DNA]</scope>
    <source>
        <strain evidence="2">MZ5-1-6</strain>
    </source>
</reference>
<dbReference type="Proteomes" id="UP000294847">
    <property type="component" value="Chromosome 5"/>
</dbReference>